<dbReference type="Pfam" id="PF21172">
    <property type="entry name" value="CueP"/>
    <property type="match status" value="1"/>
</dbReference>
<dbReference type="Proteomes" id="UP000193006">
    <property type="component" value="Chromosome"/>
</dbReference>
<name>A0A1X9MK50_9BACI</name>
<keyword evidence="1" id="KW-0732">Signal</keyword>
<feature type="signal peptide" evidence="1">
    <location>
        <begin position="1"/>
        <end position="22"/>
    </location>
</feature>
<sequence length="92" mass="10370" precursor="true">MKRKVFAVIGLLSVALFVYVFAVNNDQQAALQEPEIKELVHEYSVGNIQNENASITSHELIVTDSDGSQVVYELPEDEFFVSIAPYYDHTHP</sequence>
<accession>A0A1X9MK50</accession>
<gene>
    <name evidence="2" type="ORF">BkAM31D_23970</name>
</gene>
<reference evidence="2 3" key="1">
    <citation type="submission" date="2017-04" db="EMBL/GenBank/DDBJ databases">
        <title>Bacillus krulwichiae AM31D Genome sequencing and assembly.</title>
        <authorList>
            <person name="Krulwich T.A."/>
            <person name="Anastor L."/>
            <person name="Ehrlich R."/>
            <person name="Ehrlich G.D."/>
            <person name="Janto B."/>
        </authorList>
    </citation>
    <scope>NUCLEOTIDE SEQUENCE [LARGE SCALE GENOMIC DNA]</scope>
    <source>
        <strain evidence="2 3">AM31D</strain>
    </source>
</reference>
<dbReference type="EMBL" id="CP020814">
    <property type="protein sequence ID" value="ARK32663.1"/>
    <property type="molecule type" value="Genomic_DNA"/>
</dbReference>
<dbReference type="Gene3D" id="2.60.40.3700">
    <property type="match status" value="1"/>
</dbReference>
<evidence type="ECO:0000313" key="2">
    <source>
        <dbReference type="EMBL" id="ARK32663.1"/>
    </source>
</evidence>
<protein>
    <submittedName>
        <fullName evidence="2">Uncharacterized protein</fullName>
    </submittedName>
</protein>
<dbReference type="KEGG" id="bkw:BkAM31D_23970"/>
<dbReference type="STRING" id="199441.BkAM31D_23970"/>
<dbReference type="InterPro" id="IPR047808">
    <property type="entry name" value="CueP-like"/>
</dbReference>
<proteinExistence type="predicted"/>
<evidence type="ECO:0000256" key="1">
    <source>
        <dbReference type="SAM" id="SignalP"/>
    </source>
</evidence>
<organism evidence="2 3">
    <name type="scientific">Halalkalibacter krulwichiae</name>
    <dbReference type="NCBI Taxonomy" id="199441"/>
    <lineage>
        <taxon>Bacteria</taxon>
        <taxon>Bacillati</taxon>
        <taxon>Bacillota</taxon>
        <taxon>Bacilli</taxon>
        <taxon>Bacillales</taxon>
        <taxon>Bacillaceae</taxon>
        <taxon>Halalkalibacter</taxon>
    </lineage>
</organism>
<keyword evidence="3" id="KW-1185">Reference proteome</keyword>
<feature type="chain" id="PRO_5039430473" evidence="1">
    <location>
        <begin position="23"/>
        <end position="92"/>
    </location>
</feature>
<evidence type="ECO:0000313" key="3">
    <source>
        <dbReference type="Proteomes" id="UP000193006"/>
    </source>
</evidence>
<dbReference type="AlphaFoldDB" id="A0A1X9MK50"/>